<keyword evidence="12" id="KW-1185">Reference proteome</keyword>
<feature type="transmembrane region" description="Helical" evidence="9">
    <location>
        <begin position="282"/>
        <end position="304"/>
    </location>
</feature>
<evidence type="ECO:0000256" key="3">
    <source>
        <dbReference type="ARBA" id="ARBA00022692"/>
    </source>
</evidence>
<gene>
    <name evidence="11" type="ORF">FZEAL_6155</name>
</gene>
<feature type="transmembrane region" description="Helical" evidence="9">
    <location>
        <begin position="348"/>
        <end position="366"/>
    </location>
</feature>
<dbReference type="Pfam" id="PF07690">
    <property type="entry name" value="MFS_1"/>
    <property type="match status" value="1"/>
</dbReference>
<feature type="transmembrane region" description="Helical" evidence="9">
    <location>
        <begin position="213"/>
        <end position="233"/>
    </location>
</feature>
<evidence type="ECO:0000256" key="6">
    <source>
        <dbReference type="ARBA" id="ARBA00023180"/>
    </source>
</evidence>
<comment type="subcellular location">
    <subcellularLocation>
        <location evidence="1">Membrane</location>
        <topology evidence="1">Multi-pass membrane protein</topology>
    </subcellularLocation>
</comment>
<dbReference type="AlphaFoldDB" id="A0A8H4XJQ9"/>
<feature type="transmembrane region" description="Helical" evidence="9">
    <location>
        <begin position="121"/>
        <end position="139"/>
    </location>
</feature>
<dbReference type="Gene3D" id="1.20.1250.20">
    <property type="entry name" value="MFS general substrate transporter like domains"/>
    <property type="match status" value="2"/>
</dbReference>
<evidence type="ECO:0000256" key="9">
    <source>
        <dbReference type="SAM" id="Phobius"/>
    </source>
</evidence>
<dbReference type="InterPro" id="IPR020846">
    <property type="entry name" value="MFS_dom"/>
</dbReference>
<organism evidence="11 12">
    <name type="scientific">Fusarium zealandicum</name>
    <dbReference type="NCBI Taxonomy" id="1053134"/>
    <lineage>
        <taxon>Eukaryota</taxon>
        <taxon>Fungi</taxon>
        <taxon>Dikarya</taxon>
        <taxon>Ascomycota</taxon>
        <taxon>Pezizomycotina</taxon>
        <taxon>Sordariomycetes</taxon>
        <taxon>Hypocreomycetidae</taxon>
        <taxon>Hypocreales</taxon>
        <taxon>Nectriaceae</taxon>
        <taxon>Fusarium</taxon>
        <taxon>Fusarium staphyleae species complex</taxon>
    </lineage>
</organism>
<evidence type="ECO:0000313" key="12">
    <source>
        <dbReference type="Proteomes" id="UP000635477"/>
    </source>
</evidence>
<reference evidence="11" key="1">
    <citation type="journal article" date="2020" name="BMC Genomics">
        <title>Correction to: Identification and distribution of gene clusters required for synthesis of sphingolipid metabolism inhibitors in diverse species of the filamentous fungus Fusarium.</title>
        <authorList>
            <person name="Kim H.S."/>
            <person name="Lohmar J.M."/>
            <person name="Busman M."/>
            <person name="Brown D.W."/>
            <person name="Naumann T.A."/>
            <person name="Divon H.H."/>
            <person name="Lysoe E."/>
            <person name="Uhlig S."/>
            <person name="Proctor R.H."/>
        </authorList>
    </citation>
    <scope>NUCLEOTIDE SEQUENCE</scope>
    <source>
        <strain evidence="11">NRRL 22465</strain>
    </source>
</reference>
<dbReference type="PANTHER" id="PTHR43791">
    <property type="entry name" value="PERMEASE-RELATED"/>
    <property type="match status" value="1"/>
</dbReference>
<evidence type="ECO:0000256" key="4">
    <source>
        <dbReference type="ARBA" id="ARBA00022989"/>
    </source>
</evidence>
<dbReference type="EMBL" id="JABEYC010000448">
    <property type="protein sequence ID" value="KAF4977267.1"/>
    <property type="molecule type" value="Genomic_DNA"/>
</dbReference>
<dbReference type="PROSITE" id="PS50850">
    <property type="entry name" value="MFS"/>
    <property type="match status" value="1"/>
</dbReference>
<feature type="transmembrane region" description="Helical" evidence="9">
    <location>
        <begin position="406"/>
        <end position="427"/>
    </location>
</feature>
<feature type="transmembrane region" description="Helical" evidence="9">
    <location>
        <begin position="439"/>
        <end position="461"/>
    </location>
</feature>
<evidence type="ECO:0000259" key="10">
    <source>
        <dbReference type="PROSITE" id="PS50850"/>
    </source>
</evidence>
<dbReference type="Proteomes" id="UP000635477">
    <property type="component" value="Unassembled WGS sequence"/>
</dbReference>
<feature type="transmembrane region" description="Helical" evidence="9">
    <location>
        <begin position="372"/>
        <end position="394"/>
    </location>
</feature>
<keyword evidence="5 9" id="KW-0472">Membrane</keyword>
<dbReference type="PANTHER" id="PTHR43791:SF97">
    <property type="entry name" value="ALLANTOATE TRANSPORTER, PUTATIVE (AFU_ORTHOLOGUE AFUA_1G14700)-RELATED"/>
    <property type="match status" value="1"/>
</dbReference>
<evidence type="ECO:0000256" key="8">
    <source>
        <dbReference type="SAM" id="MobiDB-lite"/>
    </source>
</evidence>
<keyword evidence="3 9" id="KW-0812">Transmembrane</keyword>
<dbReference type="GO" id="GO:0016020">
    <property type="term" value="C:membrane"/>
    <property type="evidence" value="ECO:0007669"/>
    <property type="project" value="UniProtKB-SubCell"/>
</dbReference>
<proteinExistence type="inferred from homology"/>
<sequence>MHDLKSREDMMDSKLDVDPKSETQKALDILDTARGDVIDPSESPSLLRKLDLRLLPILYITYALQSIDRTTLNYAAVFGIQDDIGLSGTEFSWAGALLYLGYLVWEFPTNILLQKLPINHVMSATVILWGISVMCHAASNNFAGLAAARVFLGAFEASINPGTMLYFSMYYQRREQPLRMGAWIGSAGLGYIIAGITTFGIAHIKGSLASWRLLFLFWGAITIVWGVIMIFILPGSPLKTKFLTEREREVAIDRIKGNGTGVEDKTFKWYQFREAVLDLKTWLLFVFAVASNCPNGGLTTFQGLVIRGMGFSQLRTTLIQMPSGAVQFVLCPIVCFFASYYPNARITIMLLCLIPFLGGTLGLWLIDQSNPYGRLACLWISFAYTAAWSLAMSVATANTAGHTKKITTNAILIIGYCLGNFAGPFFFKANQAPTYNLGVAMMLFCVGLQIACLVSLWLLLWARNRSRRVEHENSPENEVQAQERGFADETDLQNKYFKYVY</sequence>
<name>A0A8H4XJQ9_9HYPO</name>
<evidence type="ECO:0000313" key="11">
    <source>
        <dbReference type="EMBL" id="KAF4977267.1"/>
    </source>
</evidence>
<evidence type="ECO:0000256" key="5">
    <source>
        <dbReference type="ARBA" id="ARBA00023136"/>
    </source>
</evidence>
<keyword evidence="6" id="KW-0325">Glycoprotein</keyword>
<evidence type="ECO:0000256" key="2">
    <source>
        <dbReference type="ARBA" id="ARBA00022448"/>
    </source>
</evidence>
<accession>A0A8H4XJQ9</accession>
<keyword evidence="2" id="KW-0813">Transport</keyword>
<protein>
    <recommendedName>
        <fullName evidence="10">Major facilitator superfamily (MFS) profile domain-containing protein</fullName>
    </recommendedName>
</protein>
<feature type="domain" description="Major facilitator superfamily (MFS) profile" evidence="10">
    <location>
        <begin position="54"/>
        <end position="463"/>
    </location>
</feature>
<feature type="region of interest" description="Disordered" evidence="8">
    <location>
        <begin position="1"/>
        <end position="20"/>
    </location>
</feature>
<reference evidence="11" key="2">
    <citation type="submission" date="2020-05" db="EMBL/GenBank/DDBJ databases">
        <authorList>
            <person name="Kim H.-S."/>
            <person name="Proctor R.H."/>
            <person name="Brown D.W."/>
        </authorList>
    </citation>
    <scope>NUCLEOTIDE SEQUENCE</scope>
    <source>
        <strain evidence="11">NRRL 22465</strain>
    </source>
</reference>
<dbReference type="FunFam" id="1.20.1250.20:FF:000064">
    <property type="entry name" value="MFS allantoate transporter"/>
    <property type="match status" value="1"/>
</dbReference>
<feature type="transmembrane region" description="Helical" evidence="9">
    <location>
        <begin position="180"/>
        <end position="201"/>
    </location>
</feature>
<dbReference type="SUPFAM" id="SSF103473">
    <property type="entry name" value="MFS general substrate transporter"/>
    <property type="match status" value="1"/>
</dbReference>
<dbReference type="GO" id="GO:0022857">
    <property type="term" value="F:transmembrane transporter activity"/>
    <property type="evidence" value="ECO:0007669"/>
    <property type="project" value="InterPro"/>
</dbReference>
<dbReference type="InterPro" id="IPR036259">
    <property type="entry name" value="MFS_trans_sf"/>
</dbReference>
<evidence type="ECO:0000256" key="7">
    <source>
        <dbReference type="ARBA" id="ARBA00037968"/>
    </source>
</evidence>
<feature type="transmembrane region" description="Helical" evidence="9">
    <location>
        <begin position="145"/>
        <end position="168"/>
    </location>
</feature>
<evidence type="ECO:0000256" key="1">
    <source>
        <dbReference type="ARBA" id="ARBA00004141"/>
    </source>
</evidence>
<comment type="similarity">
    <text evidence="7">Belongs to the major facilitator superfamily. Allantoate permease family.</text>
</comment>
<comment type="caution">
    <text evidence="11">The sequence shown here is derived from an EMBL/GenBank/DDBJ whole genome shotgun (WGS) entry which is preliminary data.</text>
</comment>
<dbReference type="OrthoDB" id="6730379at2759"/>
<keyword evidence="4 9" id="KW-1133">Transmembrane helix</keyword>
<dbReference type="InterPro" id="IPR011701">
    <property type="entry name" value="MFS"/>
</dbReference>
<feature type="transmembrane region" description="Helical" evidence="9">
    <location>
        <begin position="324"/>
        <end position="341"/>
    </location>
</feature>